<proteinExistence type="predicted"/>
<evidence type="ECO:0000313" key="3">
    <source>
        <dbReference type="RefSeq" id="XP_041418732.1"/>
    </source>
</evidence>
<name>A0A8J1KN33_XENLA</name>
<sequence>MLGGMLYSLSKLSVKVIIQPAAHILTDWVYMELVAGTTDTERTVNFYKNPLHGYTLQLQNQFVRKIARSKNDPSFSYPDTTTLPSTTPKGIATNSKFKDLRHPIAVRKTAIASNVLATDTKLQDTKSSNFDQQYPIHDAPHSLSICRAFRGKPIKERMTYLKEHNICFKCCASSNHQDCKNDVRCSLCNSAKHVDALHSDSFKRKPSPGSNPKTTPDDGGERTKQNANPVTTRCTEVCGEGLHSKSCSKICLVRVFLKDAHKMP</sequence>
<evidence type="ECO:0000313" key="2">
    <source>
        <dbReference type="Proteomes" id="UP000186698"/>
    </source>
</evidence>
<feature type="region of interest" description="Disordered" evidence="1">
    <location>
        <begin position="199"/>
        <end position="227"/>
    </location>
</feature>
<dbReference type="RefSeq" id="XP_041418732.1">
    <property type="nucleotide sequence ID" value="XM_041562798.1"/>
</dbReference>
<gene>
    <name evidence="3" type="primary">LOC121393678</name>
</gene>
<dbReference type="Proteomes" id="UP000186698">
    <property type="component" value="Chromosome 5L"/>
</dbReference>
<dbReference type="PANTHER" id="PTHR47331:SF7">
    <property type="match status" value="1"/>
</dbReference>
<dbReference type="GeneID" id="121393678"/>
<reference evidence="3" key="1">
    <citation type="submission" date="2025-08" db="UniProtKB">
        <authorList>
            <consortium name="RefSeq"/>
        </authorList>
    </citation>
    <scope>IDENTIFICATION</scope>
    <source>
        <strain evidence="3">J_2021</strain>
        <tissue evidence="3">Erythrocytes</tissue>
    </source>
</reference>
<feature type="compositionally biased region" description="Basic and acidic residues" evidence="1">
    <location>
        <begin position="215"/>
        <end position="224"/>
    </location>
</feature>
<keyword evidence="2" id="KW-1185">Reference proteome</keyword>
<dbReference type="AlphaFoldDB" id="A0A8J1KN33"/>
<dbReference type="PANTHER" id="PTHR47331">
    <property type="entry name" value="PHD-TYPE DOMAIN-CONTAINING PROTEIN"/>
    <property type="match status" value="1"/>
</dbReference>
<dbReference type="OrthoDB" id="10071960at2759"/>
<organism evidence="2 3">
    <name type="scientific">Xenopus laevis</name>
    <name type="common">African clawed frog</name>
    <dbReference type="NCBI Taxonomy" id="8355"/>
    <lineage>
        <taxon>Eukaryota</taxon>
        <taxon>Metazoa</taxon>
        <taxon>Chordata</taxon>
        <taxon>Craniata</taxon>
        <taxon>Vertebrata</taxon>
        <taxon>Euteleostomi</taxon>
        <taxon>Amphibia</taxon>
        <taxon>Batrachia</taxon>
        <taxon>Anura</taxon>
        <taxon>Pipoidea</taxon>
        <taxon>Pipidae</taxon>
        <taxon>Xenopodinae</taxon>
        <taxon>Xenopus</taxon>
        <taxon>Xenopus</taxon>
    </lineage>
</organism>
<protein>
    <submittedName>
        <fullName evidence="3">Uncharacterized protein LOC121393678 isoform X1</fullName>
    </submittedName>
</protein>
<dbReference type="KEGG" id="xla:121393678"/>
<evidence type="ECO:0000256" key="1">
    <source>
        <dbReference type="SAM" id="MobiDB-lite"/>
    </source>
</evidence>
<accession>A0A8J1KN33</accession>